<dbReference type="EMBL" id="KV425915">
    <property type="protein sequence ID" value="KZV98807.1"/>
    <property type="molecule type" value="Genomic_DNA"/>
</dbReference>
<dbReference type="Proteomes" id="UP000077266">
    <property type="component" value="Unassembled WGS sequence"/>
</dbReference>
<name>A0A165M5T7_EXIGL</name>
<sequence length="191" mass="20649">MAKRCWAAHLGPRVVRGDKELDVPMPEDAEDGAPEVPVGNVCSAFEEPSGLLLAAALVPGPCVAAVADGFSVFCAARSLPALVGRETREYEHGFYAQLLECAQVGLDAGRERQREAPRRCQQRFPAGRAVEQVLQVVRSINAQTVVGKRRKWKNLQKLALGEVGYDSKLTGLVSDAGDEQRVSWATHSRGA</sequence>
<accession>A0A165M5T7</accession>
<dbReference type="AlphaFoldDB" id="A0A165M5T7"/>
<keyword evidence="2" id="KW-1185">Reference proteome</keyword>
<organism evidence="1 2">
    <name type="scientific">Exidia glandulosa HHB12029</name>
    <dbReference type="NCBI Taxonomy" id="1314781"/>
    <lineage>
        <taxon>Eukaryota</taxon>
        <taxon>Fungi</taxon>
        <taxon>Dikarya</taxon>
        <taxon>Basidiomycota</taxon>
        <taxon>Agaricomycotina</taxon>
        <taxon>Agaricomycetes</taxon>
        <taxon>Auriculariales</taxon>
        <taxon>Exidiaceae</taxon>
        <taxon>Exidia</taxon>
    </lineage>
</organism>
<evidence type="ECO:0000313" key="1">
    <source>
        <dbReference type="EMBL" id="KZV98807.1"/>
    </source>
</evidence>
<protein>
    <submittedName>
        <fullName evidence="1">Uncharacterized protein</fullName>
    </submittedName>
</protein>
<evidence type="ECO:0000313" key="2">
    <source>
        <dbReference type="Proteomes" id="UP000077266"/>
    </source>
</evidence>
<proteinExistence type="predicted"/>
<dbReference type="InParanoid" id="A0A165M5T7"/>
<gene>
    <name evidence="1" type="ORF">EXIGLDRAFT_286606</name>
</gene>
<reference evidence="1 2" key="1">
    <citation type="journal article" date="2016" name="Mol. Biol. Evol.">
        <title>Comparative Genomics of Early-Diverging Mushroom-Forming Fungi Provides Insights into the Origins of Lignocellulose Decay Capabilities.</title>
        <authorList>
            <person name="Nagy L.G."/>
            <person name="Riley R."/>
            <person name="Tritt A."/>
            <person name="Adam C."/>
            <person name="Daum C."/>
            <person name="Floudas D."/>
            <person name="Sun H."/>
            <person name="Yadav J.S."/>
            <person name="Pangilinan J."/>
            <person name="Larsson K.H."/>
            <person name="Matsuura K."/>
            <person name="Barry K."/>
            <person name="Labutti K."/>
            <person name="Kuo R."/>
            <person name="Ohm R.A."/>
            <person name="Bhattacharya S.S."/>
            <person name="Shirouzu T."/>
            <person name="Yoshinaga Y."/>
            <person name="Martin F.M."/>
            <person name="Grigoriev I.V."/>
            <person name="Hibbett D.S."/>
        </authorList>
    </citation>
    <scope>NUCLEOTIDE SEQUENCE [LARGE SCALE GENOMIC DNA]</scope>
    <source>
        <strain evidence="1 2">HHB12029</strain>
    </source>
</reference>